<dbReference type="OrthoDB" id="9804333at2"/>
<dbReference type="InterPro" id="IPR016195">
    <property type="entry name" value="Pol/histidinol_Pase-like"/>
</dbReference>
<organism evidence="2 3">
    <name type="scientific">Streptomyces cellostaticus</name>
    <dbReference type="NCBI Taxonomy" id="67285"/>
    <lineage>
        <taxon>Bacteria</taxon>
        <taxon>Bacillati</taxon>
        <taxon>Actinomycetota</taxon>
        <taxon>Actinomycetes</taxon>
        <taxon>Kitasatosporales</taxon>
        <taxon>Streptomycetaceae</taxon>
        <taxon>Streptomyces</taxon>
    </lineage>
</organism>
<dbReference type="Gene3D" id="3.20.20.140">
    <property type="entry name" value="Metal-dependent hydrolases"/>
    <property type="match status" value="1"/>
</dbReference>
<keyword evidence="3" id="KW-1185">Reference proteome</keyword>
<dbReference type="InterPro" id="IPR004013">
    <property type="entry name" value="PHP_dom"/>
</dbReference>
<dbReference type="EMBL" id="LMWL01000061">
    <property type="protein sequence ID" value="KUM92583.1"/>
    <property type="molecule type" value="Genomic_DNA"/>
</dbReference>
<evidence type="ECO:0000313" key="3">
    <source>
        <dbReference type="Proteomes" id="UP000054241"/>
    </source>
</evidence>
<dbReference type="CDD" id="cd07438">
    <property type="entry name" value="PHP_HisPPase_AMP"/>
    <property type="match status" value="1"/>
</dbReference>
<name>A0A117PUF2_9ACTN</name>
<dbReference type="GO" id="GO:0035312">
    <property type="term" value="F:5'-3' DNA exonuclease activity"/>
    <property type="evidence" value="ECO:0007669"/>
    <property type="project" value="TreeGrafter"/>
</dbReference>
<feature type="domain" description="Polymerase/histidinol phosphatase N-terminal" evidence="1">
    <location>
        <begin position="12"/>
        <end position="76"/>
    </location>
</feature>
<dbReference type="STRING" id="67285.AQI88_30895"/>
<sequence>MRGASATLATPVDLHLHTRHSDGDETPAELARRCIDAGLRVAAVTDHNTVAGISAFEQAVGGRLTVVPACEVTATWRGEETHCLAYFVDPHDLRFQKRIGGVHDAELAWWRTWTDRAQATGVPLTWDDVVLRLGGHRVAYVGDYLALLLEAAHGDPRFAEYTTETYDELVADWCRPGRPLHVEHPEKPDVVDVLSWIEEAGGVAVLAHPSQFVTGLNGSECVALLEPLREAGLAGLEVWTSWHTPADSGHLADVCDLLGLVATAGSDYHGVRVKPWAPLPGLLPALPADPLAVIDALHDRRPVRTSTEAGL</sequence>
<accession>A0A117PUF2</accession>
<dbReference type="PANTHER" id="PTHR42924">
    <property type="entry name" value="EXONUCLEASE"/>
    <property type="match status" value="1"/>
</dbReference>
<evidence type="ECO:0000259" key="1">
    <source>
        <dbReference type="SMART" id="SM00481"/>
    </source>
</evidence>
<dbReference type="InterPro" id="IPR003141">
    <property type="entry name" value="Pol/His_phosphatase_N"/>
</dbReference>
<dbReference type="GO" id="GO:0004534">
    <property type="term" value="F:5'-3' RNA exonuclease activity"/>
    <property type="evidence" value="ECO:0007669"/>
    <property type="project" value="TreeGrafter"/>
</dbReference>
<dbReference type="SUPFAM" id="SSF89550">
    <property type="entry name" value="PHP domain-like"/>
    <property type="match status" value="1"/>
</dbReference>
<dbReference type="AlphaFoldDB" id="A0A117PUF2"/>
<dbReference type="SMART" id="SM00481">
    <property type="entry name" value="POLIIIAc"/>
    <property type="match status" value="1"/>
</dbReference>
<dbReference type="PANTHER" id="PTHR42924:SF3">
    <property type="entry name" value="POLYMERASE_HISTIDINOL PHOSPHATASE N-TERMINAL DOMAIN-CONTAINING PROTEIN"/>
    <property type="match status" value="1"/>
</dbReference>
<proteinExistence type="predicted"/>
<protein>
    <recommendedName>
        <fullName evidence="1">Polymerase/histidinol phosphatase N-terminal domain-containing protein</fullName>
    </recommendedName>
</protein>
<comment type="caution">
    <text evidence="2">The sequence shown here is derived from an EMBL/GenBank/DDBJ whole genome shotgun (WGS) entry which is preliminary data.</text>
</comment>
<dbReference type="RefSeq" id="WP_067005445.1">
    <property type="nucleotide sequence ID" value="NZ_BNDU01000012.1"/>
</dbReference>
<dbReference type="Gene3D" id="1.10.150.650">
    <property type="match status" value="1"/>
</dbReference>
<reference evidence="2 3" key="1">
    <citation type="submission" date="2015-10" db="EMBL/GenBank/DDBJ databases">
        <title>Draft genome sequence of Streptomyces cellostaticus DSM 40189, type strain for the species Streptomyces cellostaticus.</title>
        <authorList>
            <person name="Ruckert C."/>
            <person name="Winkler A."/>
            <person name="Kalinowski J."/>
            <person name="Kampfer P."/>
            <person name="Glaeser S."/>
        </authorList>
    </citation>
    <scope>NUCLEOTIDE SEQUENCE [LARGE SCALE GENOMIC DNA]</scope>
    <source>
        <strain evidence="2 3">DSM 40189</strain>
    </source>
</reference>
<dbReference type="Pfam" id="PF02811">
    <property type="entry name" value="PHP"/>
    <property type="match status" value="1"/>
</dbReference>
<gene>
    <name evidence="2" type="ORF">AQI88_30895</name>
</gene>
<evidence type="ECO:0000313" key="2">
    <source>
        <dbReference type="EMBL" id="KUM92583.1"/>
    </source>
</evidence>
<dbReference type="Proteomes" id="UP000054241">
    <property type="component" value="Unassembled WGS sequence"/>
</dbReference>
<dbReference type="InterPro" id="IPR052018">
    <property type="entry name" value="PHP_domain"/>
</dbReference>